<dbReference type="RefSeq" id="WP_227567828.1">
    <property type="nucleotide sequence ID" value="NZ_CP101988.1"/>
</dbReference>
<evidence type="ECO:0000259" key="10">
    <source>
        <dbReference type="Pfam" id="PF00288"/>
    </source>
</evidence>
<feature type="domain" description="GHMP kinase N-terminal" evidence="10">
    <location>
        <begin position="78"/>
        <end position="155"/>
    </location>
</feature>
<dbReference type="SUPFAM" id="SSF54211">
    <property type="entry name" value="Ribosomal protein S5 domain 2-like"/>
    <property type="match status" value="1"/>
</dbReference>
<dbReference type="NCBIfam" id="TIGR00154">
    <property type="entry name" value="ispE"/>
    <property type="match status" value="1"/>
</dbReference>
<dbReference type="PANTHER" id="PTHR43527">
    <property type="entry name" value="4-DIPHOSPHOCYTIDYL-2-C-METHYL-D-ERYTHRITOL KINASE, CHLOROPLASTIC"/>
    <property type="match status" value="1"/>
</dbReference>
<evidence type="ECO:0000256" key="3">
    <source>
        <dbReference type="ARBA" id="ARBA00017473"/>
    </source>
</evidence>
<keyword evidence="5 9" id="KW-0547">Nucleotide-binding</keyword>
<evidence type="ECO:0000256" key="2">
    <source>
        <dbReference type="ARBA" id="ARBA00012052"/>
    </source>
</evidence>
<dbReference type="HAMAP" id="MF_00061">
    <property type="entry name" value="IspE"/>
    <property type="match status" value="1"/>
</dbReference>
<feature type="domain" description="GHMP kinase C-terminal" evidence="11">
    <location>
        <begin position="215"/>
        <end position="291"/>
    </location>
</feature>
<evidence type="ECO:0000256" key="7">
    <source>
        <dbReference type="ARBA" id="ARBA00022840"/>
    </source>
</evidence>
<evidence type="ECO:0000256" key="5">
    <source>
        <dbReference type="ARBA" id="ARBA00022741"/>
    </source>
</evidence>
<dbReference type="InterPro" id="IPR013750">
    <property type="entry name" value="GHMP_kinase_C_dom"/>
</dbReference>
<feature type="active site" evidence="9">
    <location>
        <position position="148"/>
    </location>
</feature>
<protein>
    <recommendedName>
        <fullName evidence="3 9">4-diphosphocytidyl-2-C-methyl-D-erythritol kinase</fullName>
        <shortName evidence="9">CMK</shortName>
        <ecNumber evidence="2 9">2.7.1.148</ecNumber>
    </recommendedName>
    <alternativeName>
        <fullName evidence="8 9">4-(cytidine-5'-diphospho)-2-C-methyl-D-erythritol kinase</fullName>
    </alternativeName>
</protein>
<keyword evidence="13" id="KW-1185">Reference proteome</keyword>
<organism evidence="12 13">
    <name type="scientific">Cellulomonas chengniuliangii</name>
    <dbReference type="NCBI Taxonomy" id="2968084"/>
    <lineage>
        <taxon>Bacteria</taxon>
        <taxon>Bacillati</taxon>
        <taxon>Actinomycetota</taxon>
        <taxon>Actinomycetes</taxon>
        <taxon>Micrococcales</taxon>
        <taxon>Cellulomonadaceae</taxon>
        <taxon>Cellulomonas</taxon>
    </lineage>
</organism>
<dbReference type="EC" id="2.7.1.148" evidence="2 9"/>
<keyword evidence="6 9" id="KW-0418">Kinase</keyword>
<evidence type="ECO:0000259" key="11">
    <source>
        <dbReference type="Pfam" id="PF08544"/>
    </source>
</evidence>
<dbReference type="NCBIfam" id="NF002870">
    <property type="entry name" value="PRK03188.1"/>
    <property type="match status" value="1"/>
</dbReference>
<evidence type="ECO:0000313" key="13">
    <source>
        <dbReference type="Proteomes" id="UP001316189"/>
    </source>
</evidence>
<dbReference type="SUPFAM" id="SSF55060">
    <property type="entry name" value="GHMP Kinase, C-terminal domain"/>
    <property type="match status" value="1"/>
</dbReference>
<dbReference type="Pfam" id="PF00288">
    <property type="entry name" value="GHMP_kinases_N"/>
    <property type="match status" value="1"/>
</dbReference>
<comment type="similarity">
    <text evidence="1 9">Belongs to the GHMP kinase family. IspE subfamily.</text>
</comment>
<keyword evidence="4 9" id="KW-0808">Transferase</keyword>
<dbReference type="InterPro" id="IPR036554">
    <property type="entry name" value="GHMP_kinase_C_sf"/>
</dbReference>
<dbReference type="PANTHER" id="PTHR43527:SF2">
    <property type="entry name" value="4-DIPHOSPHOCYTIDYL-2-C-METHYL-D-ERYTHRITOL KINASE, CHLOROPLASTIC"/>
    <property type="match status" value="1"/>
</dbReference>
<dbReference type="Gene3D" id="3.30.230.10">
    <property type="match status" value="1"/>
</dbReference>
<evidence type="ECO:0000256" key="6">
    <source>
        <dbReference type="ARBA" id="ARBA00022777"/>
    </source>
</evidence>
<keyword evidence="7 9" id="KW-0067">ATP-binding</keyword>
<reference evidence="12 13" key="1">
    <citation type="submission" date="2022-07" db="EMBL/GenBank/DDBJ databases">
        <title>Novel species in genus cellulomonas.</title>
        <authorList>
            <person name="Ye L."/>
        </authorList>
    </citation>
    <scope>NUCLEOTIDE SEQUENCE [LARGE SCALE GENOMIC DNA]</scope>
    <source>
        <strain evidence="13">zg-Y338</strain>
    </source>
</reference>
<comment type="pathway">
    <text evidence="9">Isoprenoid biosynthesis; isopentenyl diphosphate biosynthesis via DXP pathway; isopentenyl diphosphate from 1-deoxy-D-xylulose 5-phosphate: step 3/6.</text>
</comment>
<accession>A0ABY5L2C5</accession>
<dbReference type="Gene3D" id="3.30.70.890">
    <property type="entry name" value="GHMP kinase, C-terminal domain"/>
    <property type="match status" value="1"/>
</dbReference>
<dbReference type="InterPro" id="IPR014721">
    <property type="entry name" value="Ribsml_uS5_D2-typ_fold_subgr"/>
</dbReference>
<dbReference type="EMBL" id="CP101988">
    <property type="protein sequence ID" value="UUI76053.1"/>
    <property type="molecule type" value="Genomic_DNA"/>
</dbReference>
<evidence type="ECO:0000313" key="12">
    <source>
        <dbReference type="EMBL" id="UUI76053.1"/>
    </source>
</evidence>
<evidence type="ECO:0000256" key="8">
    <source>
        <dbReference type="ARBA" id="ARBA00032554"/>
    </source>
</evidence>
<name>A0ABY5L2C5_9CELL</name>
<evidence type="ECO:0000256" key="4">
    <source>
        <dbReference type="ARBA" id="ARBA00022679"/>
    </source>
</evidence>
<evidence type="ECO:0000256" key="9">
    <source>
        <dbReference type="HAMAP-Rule" id="MF_00061"/>
    </source>
</evidence>
<dbReference type="InterPro" id="IPR004424">
    <property type="entry name" value="IspE"/>
</dbReference>
<dbReference type="GO" id="GO:0050515">
    <property type="term" value="F:4-(cytidine 5'-diphospho)-2-C-methyl-D-erythritol kinase activity"/>
    <property type="evidence" value="ECO:0007669"/>
    <property type="project" value="UniProtKB-EC"/>
</dbReference>
<sequence length="313" mass="31424">MTQPRADHDGPPEIRVRAPGKVNLGLRVGPREPDGYHPLVTVFQAVSVYEDVVATASDDMTLTVSGPQAHLVPTDGTNLALRAAQALAEYAGIDAGVHLHIEKSVPVAGGMAGGSADAAAALLACDALWGAGLSREQLHELAASLGSDVPFGLVGHTAVGSGRGDVLTPALSRGEYHWVFAVRDSGLSTARVYAEFDAMTGAGAASLGPDSDLELLQALRAGDALALGRALRNDLQPAALELAPELAETLATADDVGALGVIVSGSGPTVAALARSRTHAQAIATALTAAGVADTALTAVGPVPGARLVASPG</sequence>
<feature type="active site" evidence="9">
    <location>
        <position position="21"/>
    </location>
</feature>
<dbReference type="PIRSF" id="PIRSF010376">
    <property type="entry name" value="IspE"/>
    <property type="match status" value="1"/>
</dbReference>
<comment type="function">
    <text evidence="9">Catalyzes the phosphorylation of the position 2 hydroxy group of 4-diphosphocytidyl-2C-methyl-D-erythritol.</text>
</comment>
<comment type="catalytic activity">
    <reaction evidence="9">
        <text>4-CDP-2-C-methyl-D-erythritol + ATP = 4-CDP-2-C-methyl-D-erythritol 2-phosphate + ADP + H(+)</text>
        <dbReference type="Rhea" id="RHEA:18437"/>
        <dbReference type="ChEBI" id="CHEBI:15378"/>
        <dbReference type="ChEBI" id="CHEBI:30616"/>
        <dbReference type="ChEBI" id="CHEBI:57823"/>
        <dbReference type="ChEBI" id="CHEBI:57919"/>
        <dbReference type="ChEBI" id="CHEBI:456216"/>
        <dbReference type="EC" id="2.7.1.148"/>
    </reaction>
</comment>
<dbReference type="InterPro" id="IPR020568">
    <property type="entry name" value="Ribosomal_Su5_D2-typ_SF"/>
</dbReference>
<dbReference type="InterPro" id="IPR006204">
    <property type="entry name" value="GHMP_kinase_N_dom"/>
</dbReference>
<gene>
    <name evidence="9" type="primary">ispE</name>
    <name evidence="12" type="ORF">NP064_03865</name>
</gene>
<keyword evidence="9" id="KW-0414">Isoprene biosynthesis</keyword>
<dbReference type="Proteomes" id="UP001316189">
    <property type="component" value="Chromosome"/>
</dbReference>
<evidence type="ECO:0000256" key="1">
    <source>
        <dbReference type="ARBA" id="ARBA00009684"/>
    </source>
</evidence>
<proteinExistence type="inferred from homology"/>
<dbReference type="Pfam" id="PF08544">
    <property type="entry name" value="GHMP_kinases_C"/>
    <property type="match status" value="1"/>
</dbReference>
<feature type="binding site" evidence="9">
    <location>
        <begin position="106"/>
        <end position="116"/>
    </location>
    <ligand>
        <name>ATP</name>
        <dbReference type="ChEBI" id="CHEBI:30616"/>
    </ligand>
</feature>